<feature type="transmembrane region" description="Helical" evidence="6">
    <location>
        <begin position="36"/>
        <end position="55"/>
    </location>
</feature>
<dbReference type="InterPro" id="IPR036259">
    <property type="entry name" value="MFS_trans_sf"/>
</dbReference>
<feature type="transmembrane region" description="Helical" evidence="6">
    <location>
        <begin position="62"/>
        <end position="81"/>
    </location>
</feature>
<keyword evidence="4 6" id="KW-0472">Membrane</keyword>
<evidence type="ECO:0000256" key="1">
    <source>
        <dbReference type="ARBA" id="ARBA00004141"/>
    </source>
</evidence>
<dbReference type="GO" id="GO:0022857">
    <property type="term" value="F:transmembrane transporter activity"/>
    <property type="evidence" value="ECO:0007669"/>
    <property type="project" value="InterPro"/>
</dbReference>
<dbReference type="GO" id="GO:0016020">
    <property type="term" value="C:membrane"/>
    <property type="evidence" value="ECO:0007669"/>
    <property type="project" value="UniProtKB-SubCell"/>
</dbReference>
<feature type="transmembrane region" description="Helical" evidence="6">
    <location>
        <begin position="272"/>
        <end position="294"/>
    </location>
</feature>
<keyword evidence="2 6" id="KW-0812">Transmembrane</keyword>
<evidence type="ECO:0000256" key="6">
    <source>
        <dbReference type="SAM" id="Phobius"/>
    </source>
</evidence>
<dbReference type="SUPFAM" id="SSF103473">
    <property type="entry name" value="MFS general substrate transporter"/>
    <property type="match status" value="1"/>
</dbReference>
<evidence type="ECO:0000259" key="7">
    <source>
        <dbReference type="PROSITE" id="PS50850"/>
    </source>
</evidence>
<keyword evidence="3 6" id="KW-1133">Transmembrane helix</keyword>
<dbReference type="GO" id="GO:0005635">
    <property type="term" value="C:nuclear envelope"/>
    <property type="evidence" value="ECO:0007669"/>
    <property type="project" value="TreeGrafter"/>
</dbReference>
<dbReference type="PANTHER" id="PTHR24002">
    <property type="entry name" value="SOLUTE CARRIER FAMILY 22 MEMBER 18"/>
    <property type="match status" value="1"/>
</dbReference>
<evidence type="ECO:0000256" key="5">
    <source>
        <dbReference type="SAM" id="MobiDB-lite"/>
    </source>
</evidence>
<feature type="region of interest" description="Disordered" evidence="5">
    <location>
        <begin position="86"/>
        <end position="132"/>
    </location>
</feature>
<feature type="transmembrane region" description="Helical" evidence="6">
    <location>
        <begin position="218"/>
        <end position="236"/>
    </location>
</feature>
<evidence type="ECO:0000313" key="9">
    <source>
        <dbReference type="Proteomes" id="UP000355283"/>
    </source>
</evidence>
<dbReference type="EMBL" id="SDOX01000183">
    <property type="protein sequence ID" value="TFJ80121.1"/>
    <property type="molecule type" value="Genomic_DNA"/>
</dbReference>
<evidence type="ECO:0000313" key="8">
    <source>
        <dbReference type="EMBL" id="TFJ80121.1"/>
    </source>
</evidence>
<protein>
    <recommendedName>
        <fullName evidence="7">Major facilitator superfamily (MFS) profile domain-containing protein</fullName>
    </recommendedName>
</protein>
<evidence type="ECO:0000256" key="3">
    <source>
        <dbReference type="ARBA" id="ARBA00022989"/>
    </source>
</evidence>
<keyword evidence="9" id="KW-1185">Reference proteome</keyword>
<organism evidence="8 9">
    <name type="scientific">Nannochloropsis salina CCMP1776</name>
    <dbReference type="NCBI Taxonomy" id="1027361"/>
    <lineage>
        <taxon>Eukaryota</taxon>
        <taxon>Sar</taxon>
        <taxon>Stramenopiles</taxon>
        <taxon>Ochrophyta</taxon>
        <taxon>Eustigmatophyceae</taxon>
        <taxon>Eustigmatales</taxon>
        <taxon>Monodopsidaceae</taxon>
        <taxon>Microchloropsis</taxon>
        <taxon>Microchloropsis salina</taxon>
    </lineage>
</organism>
<dbReference type="OrthoDB" id="190500at2759"/>
<dbReference type="PANTHER" id="PTHR24002:SF3">
    <property type="entry name" value="SOLUTE CARRIER FAMILY 22 MEMBER 18"/>
    <property type="match status" value="1"/>
</dbReference>
<dbReference type="PRINTS" id="PR01035">
    <property type="entry name" value="TCRTETA"/>
</dbReference>
<dbReference type="InterPro" id="IPR020846">
    <property type="entry name" value="MFS_dom"/>
</dbReference>
<feature type="domain" description="Major facilitator superfamily (MFS) profile" evidence="7">
    <location>
        <begin position="1"/>
        <end position="329"/>
    </location>
</feature>
<feature type="transmembrane region" description="Helical" evidence="6">
    <location>
        <begin position="187"/>
        <end position="206"/>
    </location>
</feature>
<proteinExistence type="predicted"/>
<sequence length="341" mass="36291">MLGRVLPGLFKCSISVSQAYISDISSPQVRAKNMGMMGSMFGLAFIIGPAVGGFLMSKDPWLTVWVALLATAANFILLLSLPEPSTHSAPPNPKGEGSERKANAPNPKGEGSEREANTNATTAINGKESVASGSKDGVWDLIRHGPQGGQVAVLLARKVFVAMSSGIFETSFANYASKHLGMDGQTLGLLLSFLGVVSVVNNVFIVRWLSSSFQDHQLIFPAIVGQAFSTFCWGHVYNLASLLPVLASLTITGSIFQTLLSTELSTVTPHALVGTVLGISYAIETFAKILTPFLGGYLLERHGGHALGFVSALFLLPVCAHVAFTESLKVRKVVQEDKKEK</sequence>
<accession>A0A4D9CLY9</accession>
<dbReference type="Gene3D" id="1.20.1250.20">
    <property type="entry name" value="MFS general substrate transporter like domains"/>
    <property type="match status" value="1"/>
</dbReference>
<evidence type="ECO:0000256" key="4">
    <source>
        <dbReference type="ARBA" id="ARBA00023136"/>
    </source>
</evidence>
<dbReference type="AlphaFoldDB" id="A0A4D9CLY9"/>
<gene>
    <name evidence="8" type="ORF">NSK_008678</name>
</gene>
<dbReference type="InterPro" id="IPR001958">
    <property type="entry name" value="Tet-R_TetA/multi-R_MdtG-like"/>
</dbReference>
<evidence type="ECO:0000256" key="2">
    <source>
        <dbReference type="ARBA" id="ARBA00022692"/>
    </source>
</evidence>
<feature type="transmembrane region" description="Helical" evidence="6">
    <location>
        <begin position="242"/>
        <end position="260"/>
    </location>
</feature>
<dbReference type="Proteomes" id="UP000355283">
    <property type="component" value="Unassembled WGS sequence"/>
</dbReference>
<feature type="transmembrane region" description="Helical" evidence="6">
    <location>
        <begin position="306"/>
        <end position="324"/>
    </location>
</feature>
<dbReference type="Pfam" id="PF07690">
    <property type="entry name" value="MFS_1"/>
    <property type="match status" value="1"/>
</dbReference>
<reference evidence="8 9" key="1">
    <citation type="submission" date="2019-01" db="EMBL/GenBank/DDBJ databases">
        <title>Nuclear Genome Assembly of the Microalgal Biofuel strain Nannochloropsis salina CCMP1776.</title>
        <authorList>
            <person name="Hovde B."/>
        </authorList>
    </citation>
    <scope>NUCLEOTIDE SEQUENCE [LARGE SCALE GENOMIC DNA]</scope>
    <source>
        <strain evidence="8 9">CCMP1776</strain>
    </source>
</reference>
<comment type="subcellular location">
    <subcellularLocation>
        <location evidence="1">Membrane</location>
        <topology evidence="1">Multi-pass membrane protein</topology>
    </subcellularLocation>
</comment>
<comment type="caution">
    <text evidence="8">The sequence shown here is derived from an EMBL/GenBank/DDBJ whole genome shotgun (WGS) entry which is preliminary data.</text>
</comment>
<name>A0A4D9CLY9_9STRA</name>
<dbReference type="InterPro" id="IPR011701">
    <property type="entry name" value="MFS"/>
</dbReference>
<dbReference type="PROSITE" id="PS50850">
    <property type="entry name" value="MFS"/>
    <property type="match status" value="1"/>
</dbReference>